<dbReference type="Proteomes" id="UP000799770">
    <property type="component" value="Unassembled WGS sequence"/>
</dbReference>
<dbReference type="OrthoDB" id="203908at2759"/>
<dbReference type="GO" id="GO:0016491">
    <property type="term" value="F:oxidoreductase activity"/>
    <property type="evidence" value="ECO:0007669"/>
    <property type="project" value="InterPro"/>
</dbReference>
<dbReference type="InterPro" id="IPR011032">
    <property type="entry name" value="GroES-like_sf"/>
</dbReference>
<dbReference type="InterPro" id="IPR051397">
    <property type="entry name" value="Zn-ADH-like_protein"/>
</dbReference>
<accession>A0A6A5YPE1</accession>
<dbReference type="InterPro" id="IPR036291">
    <property type="entry name" value="NAD(P)-bd_dom_sf"/>
</dbReference>
<dbReference type="SUPFAM" id="SSF50129">
    <property type="entry name" value="GroES-like"/>
    <property type="match status" value="1"/>
</dbReference>
<organism evidence="2 3">
    <name type="scientific">Lophiotrema nucula</name>
    <dbReference type="NCBI Taxonomy" id="690887"/>
    <lineage>
        <taxon>Eukaryota</taxon>
        <taxon>Fungi</taxon>
        <taxon>Dikarya</taxon>
        <taxon>Ascomycota</taxon>
        <taxon>Pezizomycotina</taxon>
        <taxon>Dothideomycetes</taxon>
        <taxon>Pleosporomycetidae</taxon>
        <taxon>Pleosporales</taxon>
        <taxon>Lophiotremataceae</taxon>
        <taxon>Lophiotrema</taxon>
    </lineage>
</organism>
<dbReference type="InterPro" id="IPR013154">
    <property type="entry name" value="ADH-like_N"/>
</dbReference>
<dbReference type="Pfam" id="PF08240">
    <property type="entry name" value="ADH_N"/>
    <property type="match status" value="1"/>
</dbReference>
<gene>
    <name evidence="2" type="ORF">BDV96DRAFT_588091</name>
</gene>
<dbReference type="PANTHER" id="PTHR43677:SF4">
    <property type="entry name" value="QUINONE OXIDOREDUCTASE-LIKE PROTEIN 2"/>
    <property type="match status" value="1"/>
</dbReference>
<dbReference type="CDD" id="cd08273">
    <property type="entry name" value="MDR8"/>
    <property type="match status" value="1"/>
</dbReference>
<dbReference type="PANTHER" id="PTHR43677">
    <property type="entry name" value="SHORT-CHAIN DEHYDROGENASE/REDUCTASE"/>
    <property type="match status" value="1"/>
</dbReference>
<dbReference type="AlphaFoldDB" id="A0A6A5YPE1"/>
<dbReference type="Gene3D" id="3.40.50.720">
    <property type="entry name" value="NAD(P)-binding Rossmann-like Domain"/>
    <property type="match status" value="1"/>
</dbReference>
<reference evidence="2" key="1">
    <citation type="journal article" date="2020" name="Stud. Mycol.">
        <title>101 Dothideomycetes genomes: a test case for predicting lifestyles and emergence of pathogens.</title>
        <authorList>
            <person name="Haridas S."/>
            <person name="Albert R."/>
            <person name="Binder M."/>
            <person name="Bloem J."/>
            <person name="Labutti K."/>
            <person name="Salamov A."/>
            <person name="Andreopoulos B."/>
            <person name="Baker S."/>
            <person name="Barry K."/>
            <person name="Bills G."/>
            <person name="Bluhm B."/>
            <person name="Cannon C."/>
            <person name="Castanera R."/>
            <person name="Culley D."/>
            <person name="Daum C."/>
            <person name="Ezra D."/>
            <person name="Gonzalez J."/>
            <person name="Henrissat B."/>
            <person name="Kuo A."/>
            <person name="Liang C."/>
            <person name="Lipzen A."/>
            <person name="Lutzoni F."/>
            <person name="Magnuson J."/>
            <person name="Mondo S."/>
            <person name="Nolan M."/>
            <person name="Ohm R."/>
            <person name="Pangilinan J."/>
            <person name="Park H.-J."/>
            <person name="Ramirez L."/>
            <person name="Alfaro M."/>
            <person name="Sun H."/>
            <person name="Tritt A."/>
            <person name="Yoshinaga Y."/>
            <person name="Zwiers L.-H."/>
            <person name="Turgeon B."/>
            <person name="Goodwin S."/>
            <person name="Spatafora J."/>
            <person name="Crous P."/>
            <person name="Grigoriev I."/>
        </authorList>
    </citation>
    <scope>NUCLEOTIDE SEQUENCE</scope>
    <source>
        <strain evidence="2">CBS 627.86</strain>
    </source>
</reference>
<feature type="domain" description="Enoyl reductase (ER)" evidence="1">
    <location>
        <begin position="18"/>
        <end position="338"/>
    </location>
</feature>
<evidence type="ECO:0000313" key="2">
    <source>
        <dbReference type="EMBL" id="KAF2108011.1"/>
    </source>
</evidence>
<dbReference type="EMBL" id="ML977350">
    <property type="protein sequence ID" value="KAF2108011.1"/>
    <property type="molecule type" value="Genomic_DNA"/>
</dbReference>
<dbReference type="SUPFAM" id="SSF51735">
    <property type="entry name" value="NAD(P)-binding Rossmann-fold domains"/>
    <property type="match status" value="1"/>
</dbReference>
<dbReference type="Gene3D" id="3.90.180.10">
    <property type="entry name" value="Medium-chain alcohol dehydrogenases, catalytic domain"/>
    <property type="match status" value="1"/>
</dbReference>
<keyword evidence="3" id="KW-1185">Reference proteome</keyword>
<proteinExistence type="predicted"/>
<dbReference type="GO" id="GO:0005739">
    <property type="term" value="C:mitochondrion"/>
    <property type="evidence" value="ECO:0007669"/>
    <property type="project" value="TreeGrafter"/>
</dbReference>
<protein>
    <submittedName>
        <fullName evidence="2">Chaperonin 10-like protein</fullName>
    </submittedName>
</protein>
<dbReference type="SMART" id="SM00829">
    <property type="entry name" value="PKS_ER"/>
    <property type="match status" value="1"/>
</dbReference>
<name>A0A6A5YPE1_9PLEO</name>
<evidence type="ECO:0000313" key="3">
    <source>
        <dbReference type="Proteomes" id="UP000799770"/>
    </source>
</evidence>
<evidence type="ECO:0000259" key="1">
    <source>
        <dbReference type="SMART" id="SM00829"/>
    </source>
</evidence>
<dbReference type="InterPro" id="IPR020843">
    <property type="entry name" value="ER"/>
</dbReference>
<sequence>MSSVSSTPIRKILIATYGDPSVVSIVDDTIPSPPTDHAQVKVIYSGMSGADQQMRQGTYPMQKKAPLTPGYCVVGRIVSNGPSASKFYPGDMVACLSVYDGQSTLVNLPEKYLIRVPDGVDLQQAEALVLDWNTAYGMVHRQAKVTKGQRVFIHGLSGAVGFALLKLCLLQGAECYGTASESNHPRLREEGAKPFVYSNKDWIMAMNSIGGAHAVFDPLGYESWDESWQIMAPRSEGGGHLVGYGGNLNMLNDEKPRSQIPSVTKLLARNLVPGCPNKTSFYYIGRDQKTFEPELKELFKLQLEGKIDVPIKKVVTLDEVPETHKIWTKLGGIGSVIVKVNEEDKA</sequence>